<sequence length="302" mass="33766">MPINCAPADVRSSKLSRYSFVRETDPPSCAKAIYFSIKADAISLIKRLFLRTAAYPSLNCCEHEIVPGLIVKCYTDLFSSVNGRSTWQNAAIRSLLFAPIRLIVRLLEKKKKKKKSERKVMTRVLLLARRTKSRGTFPRSDSRTDCESCKSNDLWKEKKNKKKPFFQQPTCRRIKRGSSAFPGVQTSRSFARRQPPTSAKREKAEQETASKKSAAPRSAGRSHAYAIAMKPVPPSVPPPIRRLLSIDASRYSSKFNERNSRGQARSTALGVSAIKNGKPSTHGAYPPRSICAYNVRGGSCPW</sequence>
<organism evidence="2 3">
    <name type="scientific">Cardiocondyla obscurior</name>
    <dbReference type="NCBI Taxonomy" id="286306"/>
    <lineage>
        <taxon>Eukaryota</taxon>
        <taxon>Metazoa</taxon>
        <taxon>Ecdysozoa</taxon>
        <taxon>Arthropoda</taxon>
        <taxon>Hexapoda</taxon>
        <taxon>Insecta</taxon>
        <taxon>Pterygota</taxon>
        <taxon>Neoptera</taxon>
        <taxon>Endopterygota</taxon>
        <taxon>Hymenoptera</taxon>
        <taxon>Apocrita</taxon>
        <taxon>Aculeata</taxon>
        <taxon>Formicoidea</taxon>
        <taxon>Formicidae</taxon>
        <taxon>Myrmicinae</taxon>
        <taxon>Cardiocondyla</taxon>
    </lineage>
</organism>
<gene>
    <name evidence="2" type="ORF">PUN28_012582</name>
</gene>
<protein>
    <submittedName>
        <fullName evidence="2">Uncharacterized protein</fullName>
    </submittedName>
</protein>
<keyword evidence="3" id="KW-1185">Reference proteome</keyword>
<proteinExistence type="predicted"/>
<accession>A0AAW2FGL4</accession>
<reference evidence="2 3" key="1">
    <citation type="submission" date="2023-03" db="EMBL/GenBank/DDBJ databases">
        <title>High recombination rates correlate with genetic variation in Cardiocondyla obscurior ants.</title>
        <authorList>
            <person name="Errbii M."/>
        </authorList>
    </citation>
    <scope>NUCLEOTIDE SEQUENCE [LARGE SCALE GENOMIC DNA]</scope>
    <source>
        <strain evidence="2">Alpha-2009</strain>
        <tissue evidence="2">Whole body</tissue>
    </source>
</reference>
<name>A0AAW2FGL4_9HYME</name>
<evidence type="ECO:0000313" key="3">
    <source>
        <dbReference type="Proteomes" id="UP001430953"/>
    </source>
</evidence>
<dbReference type="Proteomes" id="UP001430953">
    <property type="component" value="Unassembled WGS sequence"/>
</dbReference>
<evidence type="ECO:0000256" key="1">
    <source>
        <dbReference type="SAM" id="MobiDB-lite"/>
    </source>
</evidence>
<comment type="caution">
    <text evidence="2">The sequence shown here is derived from an EMBL/GenBank/DDBJ whole genome shotgun (WGS) entry which is preliminary data.</text>
</comment>
<dbReference type="AlphaFoldDB" id="A0AAW2FGL4"/>
<feature type="compositionally biased region" description="Basic and acidic residues" evidence="1">
    <location>
        <begin position="199"/>
        <end position="210"/>
    </location>
</feature>
<dbReference type="EMBL" id="JADYXP020000012">
    <property type="protein sequence ID" value="KAL0113521.1"/>
    <property type="molecule type" value="Genomic_DNA"/>
</dbReference>
<feature type="region of interest" description="Disordered" evidence="1">
    <location>
        <begin position="165"/>
        <end position="221"/>
    </location>
</feature>
<evidence type="ECO:0000313" key="2">
    <source>
        <dbReference type="EMBL" id="KAL0113521.1"/>
    </source>
</evidence>